<gene>
    <name evidence="9" type="ORF">ACFPET_19670</name>
</gene>
<dbReference type="InterPro" id="IPR007624">
    <property type="entry name" value="RNA_pol_sigma70_r3"/>
</dbReference>
<dbReference type="PANTHER" id="PTHR30603:SF47">
    <property type="entry name" value="RNA POLYMERASE SIGMA FACTOR SIGD, CHLOROPLASTIC"/>
    <property type="match status" value="1"/>
</dbReference>
<accession>A0ABV8U4A9</accession>
<dbReference type="Pfam" id="PF04545">
    <property type="entry name" value="Sigma70_r4"/>
    <property type="match status" value="1"/>
</dbReference>
<feature type="domain" description="RNA polymerase sigma-70 region 1.2" evidence="5">
    <location>
        <begin position="9"/>
        <end position="42"/>
    </location>
</feature>
<feature type="domain" description="RNA polymerase sigma-70 region 3" evidence="6">
    <location>
        <begin position="154"/>
        <end position="225"/>
    </location>
</feature>
<evidence type="ECO:0000259" key="7">
    <source>
        <dbReference type="Pfam" id="PF04542"/>
    </source>
</evidence>
<dbReference type="InterPro" id="IPR014284">
    <property type="entry name" value="RNA_pol_sigma-70_dom"/>
</dbReference>
<protein>
    <submittedName>
        <fullName evidence="9">RNA polymerase sigma factor RpoD/SigA</fullName>
    </submittedName>
</protein>
<evidence type="ECO:0000313" key="10">
    <source>
        <dbReference type="Proteomes" id="UP001595823"/>
    </source>
</evidence>
<keyword evidence="1" id="KW-0805">Transcription regulation</keyword>
<dbReference type="SUPFAM" id="SSF88946">
    <property type="entry name" value="Sigma2 domain of RNA polymerase sigma factors"/>
    <property type="match status" value="1"/>
</dbReference>
<proteinExistence type="predicted"/>
<dbReference type="Proteomes" id="UP001595823">
    <property type="component" value="Unassembled WGS sequence"/>
</dbReference>
<keyword evidence="3" id="KW-0238">DNA-binding</keyword>
<dbReference type="Gene3D" id="1.10.601.10">
    <property type="entry name" value="RNA Polymerase Primary Sigma Factor"/>
    <property type="match status" value="1"/>
</dbReference>
<organism evidence="9 10">
    <name type="scientific">Salininema proteolyticum</name>
    <dbReference type="NCBI Taxonomy" id="1607685"/>
    <lineage>
        <taxon>Bacteria</taxon>
        <taxon>Bacillati</taxon>
        <taxon>Actinomycetota</taxon>
        <taxon>Actinomycetes</taxon>
        <taxon>Glycomycetales</taxon>
        <taxon>Glycomycetaceae</taxon>
        <taxon>Salininema</taxon>
    </lineage>
</organism>
<dbReference type="CDD" id="cd06171">
    <property type="entry name" value="Sigma70_r4"/>
    <property type="match status" value="1"/>
</dbReference>
<dbReference type="PRINTS" id="PR00046">
    <property type="entry name" value="SIGMA70FCT"/>
</dbReference>
<dbReference type="InterPro" id="IPR036388">
    <property type="entry name" value="WH-like_DNA-bd_sf"/>
</dbReference>
<dbReference type="InterPro" id="IPR000943">
    <property type="entry name" value="RNA_pol_sigma70"/>
</dbReference>
<dbReference type="InterPro" id="IPR013325">
    <property type="entry name" value="RNA_pol_sigma_r2"/>
</dbReference>
<comment type="caution">
    <text evidence="9">The sequence shown here is derived from an EMBL/GenBank/DDBJ whole genome shotgun (WGS) entry which is preliminary data.</text>
</comment>
<dbReference type="NCBIfam" id="TIGR02937">
    <property type="entry name" value="sigma70-ECF"/>
    <property type="match status" value="1"/>
</dbReference>
<name>A0ABV8U4A9_9ACTN</name>
<dbReference type="InterPro" id="IPR007630">
    <property type="entry name" value="RNA_pol_sigma70_r4"/>
</dbReference>
<dbReference type="InterPro" id="IPR050239">
    <property type="entry name" value="Sigma-70_RNA_pol_init_factors"/>
</dbReference>
<evidence type="ECO:0000256" key="1">
    <source>
        <dbReference type="ARBA" id="ARBA00023015"/>
    </source>
</evidence>
<dbReference type="InterPro" id="IPR009042">
    <property type="entry name" value="RNA_pol_sigma70_r1_2"/>
</dbReference>
<dbReference type="RefSeq" id="WP_380624400.1">
    <property type="nucleotide sequence ID" value="NZ_JBHSDK010000030.1"/>
</dbReference>
<dbReference type="InterPro" id="IPR013324">
    <property type="entry name" value="RNA_pol_sigma_r3/r4-like"/>
</dbReference>
<dbReference type="EMBL" id="JBHSDK010000030">
    <property type="protein sequence ID" value="MFC4337421.1"/>
    <property type="molecule type" value="Genomic_DNA"/>
</dbReference>
<evidence type="ECO:0000259" key="8">
    <source>
        <dbReference type="Pfam" id="PF04545"/>
    </source>
</evidence>
<keyword evidence="10" id="KW-1185">Reference proteome</keyword>
<dbReference type="Pfam" id="PF04539">
    <property type="entry name" value="Sigma70_r3"/>
    <property type="match status" value="1"/>
</dbReference>
<dbReference type="Gene3D" id="1.10.10.10">
    <property type="entry name" value="Winged helix-like DNA-binding domain superfamily/Winged helix DNA-binding domain"/>
    <property type="match status" value="2"/>
</dbReference>
<dbReference type="InterPro" id="IPR007627">
    <property type="entry name" value="RNA_pol_sigma70_r2"/>
</dbReference>
<keyword evidence="2" id="KW-0731">Sigma factor</keyword>
<evidence type="ECO:0000259" key="6">
    <source>
        <dbReference type="Pfam" id="PF04539"/>
    </source>
</evidence>
<feature type="domain" description="RNA polymerase sigma-70 region 4" evidence="8">
    <location>
        <begin position="240"/>
        <end position="293"/>
    </location>
</feature>
<evidence type="ECO:0000256" key="3">
    <source>
        <dbReference type="ARBA" id="ARBA00023125"/>
    </source>
</evidence>
<feature type="domain" description="RNA polymerase sigma-70 region 2" evidence="7">
    <location>
        <begin position="73"/>
        <end position="144"/>
    </location>
</feature>
<keyword evidence="4" id="KW-0804">Transcription</keyword>
<dbReference type="Gene3D" id="1.20.120.1810">
    <property type="match status" value="1"/>
</dbReference>
<evidence type="ECO:0000256" key="4">
    <source>
        <dbReference type="ARBA" id="ARBA00023163"/>
    </source>
</evidence>
<dbReference type="SUPFAM" id="SSF88659">
    <property type="entry name" value="Sigma3 and sigma4 domains of RNA polymerase sigma factors"/>
    <property type="match status" value="2"/>
</dbReference>
<reference evidence="10" key="1">
    <citation type="journal article" date="2019" name="Int. J. Syst. Evol. Microbiol.">
        <title>The Global Catalogue of Microorganisms (GCM) 10K type strain sequencing project: providing services to taxonomists for standard genome sequencing and annotation.</title>
        <authorList>
            <consortium name="The Broad Institute Genomics Platform"/>
            <consortium name="The Broad Institute Genome Sequencing Center for Infectious Disease"/>
            <person name="Wu L."/>
            <person name="Ma J."/>
        </authorList>
    </citation>
    <scope>NUCLEOTIDE SEQUENCE [LARGE SCALE GENOMIC DNA]</scope>
    <source>
        <strain evidence="10">IBRC-M 10908</strain>
    </source>
</reference>
<dbReference type="Pfam" id="PF04542">
    <property type="entry name" value="Sigma70_r2"/>
    <property type="match status" value="1"/>
</dbReference>
<dbReference type="Pfam" id="PF00140">
    <property type="entry name" value="Sigma70_r1_2"/>
    <property type="match status" value="1"/>
</dbReference>
<evidence type="ECO:0000259" key="5">
    <source>
        <dbReference type="Pfam" id="PF00140"/>
    </source>
</evidence>
<dbReference type="PANTHER" id="PTHR30603">
    <property type="entry name" value="RNA POLYMERASE SIGMA FACTOR RPO"/>
    <property type="match status" value="1"/>
</dbReference>
<sequence>MTTTQYSADSIRTYLDAISRIPLLTAEQEVELARRIAAGEEARNRLAEADVPSADKAGLLRAADRGVEAKNRMVQSNLRLVVSIAKKYAATGALPLMDLVQEGSIGMMRAVEKFDHKRGLKFSTYATWWIKQAVHRALADQSRTIRVPSYMHDLIRRVLRAKAELAGNLGREPSTEEMAAALDLDADKVEGVLRYARETVSLNAPVNEDGTEVGFFIADDAPDPAALALDRDLRDSLGKAMDGLTEREAKVLARRYGLDDGVTRTLDEIGRELGLSRERVRQIAAGALAKLRKAEHALV</sequence>
<evidence type="ECO:0000256" key="2">
    <source>
        <dbReference type="ARBA" id="ARBA00023082"/>
    </source>
</evidence>
<evidence type="ECO:0000313" key="9">
    <source>
        <dbReference type="EMBL" id="MFC4337421.1"/>
    </source>
</evidence>